<evidence type="ECO:0000259" key="7">
    <source>
        <dbReference type="SMART" id="SM00922"/>
    </source>
</evidence>
<evidence type="ECO:0000256" key="3">
    <source>
        <dbReference type="ARBA" id="ARBA00022842"/>
    </source>
</evidence>
<sequence length="373" mass="40030">MIDPILIERAELRVITLPLHRPFVTSFGVQRERELVLVRLFTNLGEGWGECPSLAEPVYTHEFTAGALAVLRDHLLPRLAGPIAGPSRVAPALAGVKGHRAAKSALEMAVLDVWLRARSTSLADHLGAERTRVAVGVSIGIHETIPGLLADVEKKIAEGYARIKLKIRPGWDVEPVRAVRKRFGDDVPLQVDANAAYALSDARRLAELDEFGLLLVEQPLAEGDLVQHAELARRLRTPLCLDESIESVHDTAAAIALGSCRIVNIKPGRVGGYLEARRIHDLARANGVAVWCGGLIESGFGRAANLALAGLPGFVLPGDTSPSLHYFPFDVTAPFEMADGHIDVPAGPGLGVEPDPEGLGRATARRETVVVGR</sequence>
<dbReference type="SUPFAM" id="SSF54826">
    <property type="entry name" value="Enolase N-terminal domain-like"/>
    <property type="match status" value="1"/>
</dbReference>
<dbReference type="UniPathway" id="UPA00079"/>
<dbReference type="SUPFAM" id="SSF51604">
    <property type="entry name" value="Enolase C-terminal domain-like"/>
    <property type="match status" value="1"/>
</dbReference>
<dbReference type="Gene3D" id="3.30.390.10">
    <property type="entry name" value="Enolase-like, N-terminal domain"/>
    <property type="match status" value="1"/>
</dbReference>
<dbReference type="EMBL" id="POTW01000040">
    <property type="protein sequence ID" value="PZF82356.1"/>
    <property type="molecule type" value="Genomic_DNA"/>
</dbReference>
<dbReference type="InterPro" id="IPR010197">
    <property type="entry name" value="OSBS/NAAAR"/>
</dbReference>
<evidence type="ECO:0000256" key="6">
    <source>
        <dbReference type="NCBIfam" id="TIGR01928"/>
    </source>
</evidence>
<keyword evidence="9" id="KW-1185">Reference proteome</keyword>
<dbReference type="GO" id="GO:0043748">
    <property type="term" value="F:O-succinylbenzoate synthase activity"/>
    <property type="evidence" value="ECO:0007669"/>
    <property type="project" value="UniProtKB-EC"/>
</dbReference>
<dbReference type="InterPro" id="IPR013341">
    <property type="entry name" value="Mandelate_racemase_N_dom"/>
</dbReference>
<comment type="cofactor">
    <cofactor evidence="1">
        <name>a divalent metal cation</name>
        <dbReference type="ChEBI" id="CHEBI:60240"/>
    </cofactor>
</comment>
<evidence type="ECO:0000313" key="8">
    <source>
        <dbReference type="EMBL" id="PZF82356.1"/>
    </source>
</evidence>
<dbReference type="SFLD" id="SFLDS00001">
    <property type="entry name" value="Enolase"/>
    <property type="match status" value="1"/>
</dbReference>
<gene>
    <name evidence="8" type="primary">menC</name>
    <name evidence="8" type="ORF">C1I92_17165</name>
</gene>
<name>A0A2W2C965_9ACTN</name>
<dbReference type="Gene3D" id="3.20.20.120">
    <property type="entry name" value="Enolase-like C-terminal domain"/>
    <property type="match status" value="1"/>
</dbReference>
<dbReference type="PANTHER" id="PTHR48073:SF5">
    <property type="entry name" value="O-SUCCINYLBENZOATE SYNTHASE"/>
    <property type="match status" value="1"/>
</dbReference>
<dbReference type="InterPro" id="IPR013342">
    <property type="entry name" value="Mandelate_racemase_C"/>
</dbReference>
<dbReference type="GO" id="GO:0016854">
    <property type="term" value="F:racemase and epimerase activity"/>
    <property type="evidence" value="ECO:0007669"/>
    <property type="project" value="UniProtKB-ARBA"/>
</dbReference>
<dbReference type="Pfam" id="PF13378">
    <property type="entry name" value="MR_MLE_C"/>
    <property type="match status" value="1"/>
</dbReference>
<dbReference type="SMART" id="SM00922">
    <property type="entry name" value="MR_MLE"/>
    <property type="match status" value="1"/>
</dbReference>
<dbReference type="PANTHER" id="PTHR48073">
    <property type="entry name" value="O-SUCCINYLBENZOATE SYNTHASE-RELATED"/>
    <property type="match status" value="1"/>
</dbReference>
<dbReference type="GO" id="GO:0046872">
    <property type="term" value="F:metal ion binding"/>
    <property type="evidence" value="ECO:0007669"/>
    <property type="project" value="UniProtKB-KW"/>
</dbReference>
<dbReference type="SFLD" id="SFLDG00180">
    <property type="entry name" value="muconate_cycloisomerase"/>
    <property type="match status" value="1"/>
</dbReference>
<dbReference type="CDD" id="cd03317">
    <property type="entry name" value="NAAAR"/>
    <property type="match status" value="1"/>
</dbReference>
<evidence type="ECO:0000256" key="5">
    <source>
        <dbReference type="ARBA" id="ARBA00029491"/>
    </source>
</evidence>
<dbReference type="UniPathway" id="UPA01057">
    <property type="reaction ID" value="UER00165"/>
</dbReference>
<dbReference type="NCBIfam" id="TIGR01928">
    <property type="entry name" value="menC_lowGC_arch"/>
    <property type="match status" value="1"/>
</dbReference>
<dbReference type="EC" id="4.2.1.113" evidence="5 6"/>
<keyword evidence="3" id="KW-0460">Magnesium</keyword>
<dbReference type="AlphaFoldDB" id="A0A2W2C965"/>
<dbReference type="InterPro" id="IPR029065">
    <property type="entry name" value="Enolase_C-like"/>
</dbReference>
<organism evidence="8 9">
    <name type="scientific">Jiangella anatolica</name>
    <dbReference type="NCBI Taxonomy" id="2670374"/>
    <lineage>
        <taxon>Bacteria</taxon>
        <taxon>Bacillati</taxon>
        <taxon>Actinomycetota</taxon>
        <taxon>Actinomycetes</taxon>
        <taxon>Jiangellales</taxon>
        <taxon>Jiangellaceae</taxon>
        <taxon>Jiangella</taxon>
    </lineage>
</organism>
<dbReference type="Proteomes" id="UP000248764">
    <property type="component" value="Unassembled WGS sequence"/>
</dbReference>
<dbReference type="Pfam" id="PF02746">
    <property type="entry name" value="MR_MLE_N"/>
    <property type="match status" value="1"/>
</dbReference>
<evidence type="ECO:0000256" key="1">
    <source>
        <dbReference type="ARBA" id="ARBA00001968"/>
    </source>
</evidence>
<comment type="caution">
    <text evidence="8">The sequence shown here is derived from an EMBL/GenBank/DDBJ whole genome shotgun (WGS) entry which is preliminary data.</text>
</comment>
<evidence type="ECO:0000313" key="9">
    <source>
        <dbReference type="Proteomes" id="UP000248764"/>
    </source>
</evidence>
<keyword evidence="2" id="KW-0479">Metal-binding</keyword>
<dbReference type="GO" id="GO:0009234">
    <property type="term" value="P:menaquinone biosynthetic process"/>
    <property type="evidence" value="ECO:0007669"/>
    <property type="project" value="UniProtKB-UniRule"/>
</dbReference>
<evidence type="ECO:0000256" key="2">
    <source>
        <dbReference type="ARBA" id="ARBA00022723"/>
    </source>
</evidence>
<dbReference type="SFLD" id="SFLDF00009">
    <property type="entry name" value="o-succinylbenzoate_synthase"/>
    <property type="match status" value="1"/>
</dbReference>
<proteinExistence type="predicted"/>
<dbReference type="InterPro" id="IPR029017">
    <property type="entry name" value="Enolase-like_N"/>
</dbReference>
<dbReference type="RefSeq" id="WP_111255872.1">
    <property type="nucleotide sequence ID" value="NZ_POTW01000040.1"/>
</dbReference>
<keyword evidence="4" id="KW-0456">Lyase</keyword>
<reference evidence="8 9" key="1">
    <citation type="submission" date="2018-01" db="EMBL/GenBank/DDBJ databases">
        <title>Draft genome sequence of Jiangella sp. GTF31.</title>
        <authorList>
            <person name="Sahin N."/>
            <person name="Ay H."/>
            <person name="Saygin H."/>
        </authorList>
    </citation>
    <scope>NUCLEOTIDE SEQUENCE [LARGE SCALE GENOMIC DNA]</scope>
    <source>
        <strain evidence="8 9">GTF31</strain>
    </source>
</reference>
<feature type="domain" description="Mandelate racemase/muconate lactonizing enzyme C-terminal" evidence="7">
    <location>
        <begin position="146"/>
        <end position="238"/>
    </location>
</feature>
<accession>A0A2W2C965</accession>
<protein>
    <recommendedName>
        <fullName evidence="5 6">o-succinylbenzoate synthase</fullName>
        <ecNumber evidence="5 6">4.2.1.113</ecNumber>
    </recommendedName>
</protein>
<dbReference type="InterPro" id="IPR036849">
    <property type="entry name" value="Enolase-like_C_sf"/>
</dbReference>
<evidence type="ECO:0000256" key="4">
    <source>
        <dbReference type="ARBA" id="ARBA00023239"/>
    </source>
</evidence>